<evidence type="ECO:0000313" key="1">
    <source>
        <dbReference type="EMBL" id="MDP4539268.1"/>
    </source>
</evidence>
<dbReference type="CDD" id="cd09627">
    <property type="entry name" value="DOMON_murB_like"/>
    <property type="match status" value="1"/>
</dbReference>
<dbReference type="Gene3D" id="2.60.40.1190">
    <property type="match status" value="1"/>
</dbReference>
<proteinExistence type="predicted"/>
<sequence>MQQMDLTPHPANPPAGDWQVRFSWQPTEHWLTLRWRVSGVGALAIPPLAGRGRADGLWEATCFELFVQHGEGPAYAEFNLSPSERWAGYDFTGYRAGMRQRKLPRAPVCSWRAGSAFSLFDAAIPLGGLPELPAAFGASAVIEETDGTKSYWALTHASDKPDFHDPACFTARLAAPLPP</sequence>
<keyword evidence="2" id="KW-1185">Reference proteome</keyword>
<organism evidence="1 2">
    <name type="scientific">Qipengyuania benthica</name>
    <dbReference type="NCBI Taxonomy" id="3067651"/>
    <lineage>
        <taxon>Bacteria</taxon>
        <taxon>Pseudomonadati</taxon>
        <taxon>Pseudomonadota</taxon>
        <taxon>Alphaproteobacteria</taxon>
        <taxon>Sphingomonadales</taxon>
        <taxon>Erythrobacteraceae</taxon>
        <taxon>Qipengyuania</taxon>
    </lineage>
</organism>
<evidence type="ECO:0000313" key="2">
    <source>
        <dbReference type="Proteomes" id="UP001235664"/>
    </source>
</evidence>
<gene>
    <name evidence="1" type="ORF">Q9K01_06500</name>
</gene>
<protein>
    <submittedName>
        <fullName evidence="1">DOMON-like domain-containing protein</fullName>
    </submittedName>
</protein>
<reference evidence="1 2" key="1">
    <citation type="submission" date="2023-08" db="EMBL/GenBank/DDBJ databases">
        <title>genomic of DY56.</title>
        <authorList>
            <person name="Wang Y."/>
        </authorList>
    </citation>
    <scope>NUCLEOTIDE SEQUENCE [LARGE SCALE GENOMIC DNA]</scope>
    <source>
        <strain evidence="1 2">DY56-A-20</strain>
    </source>
</reference>
<comment type="caution">
    <text evidence="1">The sequence shown here is derived from an EMBL/GenBank/DDBJ whole genome shotgun (WGS) entry which is preliminary data.</text>
</comment>
<dbReference type="EMBL" id="JAVAIL010000002">
    <property type="protein sequence ID" value="MDP4539268.1"/>
    <property type="molecule type" value="Genomic_DNA"/>
</dbReference>
<dbReference type="Proteomes" id="UP001235664">
    <property type="component" value="Unassembled WGS sequence"/>
</dbReference>
<accession>A0ABT9H7H9</accession>
<name>A0ABT9H7H9_9SPHN</name>